<feature type="region of interest" description="Disordered" evidence="2">
    <location>
        <begin position="1"/>
        <end position="39"/>
    </location>
</feature>
<keyword evidence="3" id="KW-0472">Membrane</keyword>
<proteinExistence type="inferred from homology"/>
<evidence type="ECO:0000256" key="2">
    <source>
        <dbReference type="SAM" id="MobiDB-lite"/>
    </source>
</evidence>
<evidence type="ECO:0000256" key="3">
    <source>
        <dbReference type="SAM" id="Phobius"/>
    </source>
</evidence>
<feature type="transmembrane region" description="Helical" evidence="3">
    <location>
        <begin position="42"/>
        <end position="62"/>
    </location>
</feature>
<dbReference type="EMBL" id="JBHSBM010000011">
    <property type="protein sequence ID" value="MFC4057998.1"/>
    <property type="molecule type" value="Genomic_DNA"/>
</dbReference>
<dbReference type="NCBIfam" id="TIGR00350">
    <property type="entry name" value="lytR_cpsA_psr"/>
    <property type="match status" value="1"/>
</dbReference>
<protein>
    <submittedName>
        <fullName evidence="6">LCP family protein</fullName>
    </submittedName>
</protein>
<feature type="compositionally biased region" description="Basic residues" evidence="2">
    <location>
        <begin position="24"/>
        <end position="39"/>
    </location>
</feature>
<comment type="caution">
    <text evidence="6">The sequence shown here is derived from an EMBL/GenBank/DDBJ whole genome shotgun (WGS) entry which is preliminary data.</text>
</comment>
<dbReference type="InterPro" id="IPR027381">
    <property type="entry name" value="LytR/CpsA/Psr_C"/>
</dbReference>
<keyword evidence="7" id="KW-1185">Reference proteome</keyword>
<name>A0ABV8I4L1_9ACTN</name>
<feature type="region of interest" description="Disordered" evidence="2">
    <location>
        <begin position="506"/>
        <end position="532"/>
    </location>
</feature>
<evidence type="ECO:0000313" key="6">
    <source>
        <dbReference type="EMBL" id="MFC4057998.1"/>
    </source>
</evidence>
<dbReference type="Proteomes" id="UP001595850">
    <property type="component" value="Unassembled WGS sequence"/>
</dbReference>
<dbReference type="RefSeq" id="WP_377286146.1">
    <property type="nucleotide sequence ID" value="NZ_JBHSBM010000011.1"/>
</dbReference>
<organism evidence="6 7">
    <name type="scientific">Planomonospora corallina</name>
    <dbReference type="NCBI Taxonomy" id="1806052"/>
    <lineage>
        <taxon>Bacteria</taxon>
        <taxon>Bacillati</taxon>
        <taxon>Actinomycetota</taxon>
        <taxon>Actinomycetes</taxon>
        <taxon>Streptosporangiales</taxon>
        <taxon>Streptosporangiaceae</taxon>
        <taxon>Planomonospora</taxon>
    </lineage>
</organism>
<evidence type="ECO:0000256" key="1">
    <source>
        <dbReference type="ARBA" id="ARBA00006068"/>
    </source>
</evidence>
<comment type="similarity">
    <text evidence="1">Belongs to the LytR/CpsA/Psr (LCP) family.</text>
</comment>
<evidence type="ECO:0000259" key="5">
    <source>
        <dbReference type="Pfam" id="PF13399"/>
    </source>
</evidence>
<dbReference type="Pfam" id="PF03816">
    <property type="entry name" value="LytR_cpsA_psr"/>
    <property type="match status" value="1"/>
</dbReference>
<dbReference type="Pfam" id="PF13399">
    <property type="entry name" value="LytR_C"/>
    <property type="match status" value="1"/>
</dbReference>
<feature type="domain" description="Cell envelope-related transcriptional attenuator" evidence="4">
    <location>
        <begin position="116"/>
        <end position="262"/>
    </location>
</feature>
<evidence type="ECO:0000259" key="4">
    <source>
        <dbReference type="Pfam" id="PF03816"/>
    </source>
</evidence>
<dbReference type="Gene3D" id="3.30.70.2390">
    <property type="match status" value="1"/>
</dbReference>
<feature type="compositionally biased region" description="Polar residues" evidence="2">
    <location>
        <begin position="361"/>
        <end position="385"/>
    </location>
</feature>
<dbReference type="InterPro" id="IPR004474">
    <property type="entry name" value="LytR_CpsA_psr"/>
</dbReference>
<dbReference type="InterPro" id="IPR050922">
    <property type="entry name" value="LytR/CpsA/Psr_CW_biosynth"/>
</dbReference>
<feature type="region of interest" description="Disordered" evidence="2">
    <location>
        <begin position="347"/>
        <end position="400"/>
    </location>
</feature>
<keyword evidence="3" id="KW-0812">Transmembrane</keyword>
<reference evidence="7" key="1">
    <citation type="journal article" date="2019" name="Int. J. Syst. Evol. Microbiol.">
        <title>The Global Catalogue of Microorganisms (GCM) 10K type strain sequencing project: providing services to taxonomists for standard genome sequencing and annotation.</title>
        <authorList>
            <consortium name="The Broad Institute Genomics Platform"/>
            <consortium name="The Broad Institute Genome Sequencing Center for Infectious Disease"/>
            <person name="Wu L."/>
            <person name="Ma J."/>
        </authorList>
    </citation>
    <scope>NUCLEOTIDE SEQUENCE [LARGE SCALE GENOMIC DNA]</scope>
    <source>
        <strain evidence="7">TBRC 4489</strain>
    </source>
</reference>
<gene>
    <name evidence="6" type="ORF">ACFOWE_06810</name>
</gene>
<feature type="domain" description="LytR/CpsA/Psr regulator C-terminal" evidence="5">
    <location>
        <begin position="403"/>
        <end position="488"/>
    </location>
</feature>
<accession>A0ABV8I4L1</accession>
<evidence type="ECO:0000313" key="7">
    <source>
        <dbReference type="Proteomes" id="UP001595850"/>
    </source>
</evidence>
<dbReference type="Gene3D" id="3.40.630.190">
    <property type="entry name" value="LCP protein"/>
    <property type="match status" value="1"/>
</dbReference>
<feature type="compositionally biased region" description="Low complexity" evidence="2">
    <location>
        <begin position="506"/>
        <end position="526"/>
    </location>
</feature>
<dbReference type="PANTHER" id="PTHR33392:SF6">
    <property type="entry name" value="POLYISOPRENYL-TEICHOIC ACID--PEPTIDOGLYCAN TEICHOIC ACID TRANSFERASE TAGU"/>
    <property type="match status" value="1"/>
</dbReference>
<sequence length="532" mass="56150">MRDPEDEDSGVRVGGDAYGGVRVAPRRGRRPARSARSRRRNLVVSGALSVLVLAGSGAAWALTDLTTKKITSVDAGVADRRSTGAMNILLVGVDRRDDLTRQQQNQLKLGRESGQRTDTMMVIHLSEDHRRVTVVSLPRDTWTTIPGKGEHKINSAYQLGGPKDGPKLTVQTVQKATGLTIHHYVEVNVLGFINVVDALGGVSVCTPVAIDDPKTALTLQPGTYELDGVKALAYARTRATARSDLDRIDRQQQVISALLDRALSSDTLTNPGKLAAFLDTVLATIRVDDALRGDLLGLADQLKDVSTDDVVFAKVPIADPDHRTPTGESAVLWDTEAARTLFRRIAADEPLTEPAKPAASAQPTGSGGTSKPAQATPQATPQMTSGAAPSPSSPALTVPPERISVEVLNGTLTTGLGARTRNDLIKAGFLVPKPAGNTQRRDYEAPVVRYGPGREDSARTLAAAVPGAELRLIDDLGDRIELIIGRKYSGVKEVAVTAPTASAAPSAGTAVVTPAPSASPSARTATQNICKK</sequence>
<keyword evidence="3" id="KW-1133">Transmembrane helix</keyword>
<dbReference type="PANTHER" id="PTHR33392">
    <property type="entry name" value="POLYISOPRENYL-TEICHOIC ACID--PEPTIDOGLYCAN TEICHOIC ACID TRANSFERASE TAGU"/>
    <property type="match status" value="1"/>
</dbReference>